<evidence type="ECO:0000256" key="6">
    <source>
        <dbReference type="ARBA" id="ARBA00022490"/>
    </source>
</evidence>
<dbReference type="Gene3D" id="3.30.63.10">
    <property type="entry name" value="Guanylate Kinase phosphate binding domain"/>
    <property type="match status" value="1"/>
</dbReference>
<dbReference type="PROSITE" id="PS00856">
    <property type="entry name" value="GUANYLATE_KINASE_1"/>
    <property type="match status" value="1"/>
</dbReference>
<dbReference type="HOGENOM" id="CLU_001715_1_1_0"/>
<keyword evidence="8 13" id="KW-0547">Nucleotide-binding</keyword>
<feature type="binding site" evidence="13">
    <location>
        <begin position="25"/>
        <end position="32"/>
    </location>
    <ligand>
        <name>ATP</name>
        <dbReference type="ChEBI" id="CHEBI:30616"/>
    </ligand>
</feature>
<evidence type="ECO:0000256" key="13">
    <source>
        <dbReference type="HAMAP-Rule" id="MF_00328"/>
    </source>
</evidence>
<dbReference type="InterPro" id="IPR020590">
    <property type="entry name" value="Guanylate_kinase_CS"/>
</dbReference>
<comment type="function">
    <text evidence="1 13">Essential for recycling GMP and indirectly, cGMP.</text>
</comment>
<evidence type="ECO:0000256" key="11">
    <source>
        <dbReference type="ARBA" id="ARBA00030128"/>
    </source>
</evidence>
<keyword evidence="10 13" id="KW-0067">ATP-binding</keyword>
<dbReference type="Pfam" id="PF00625">
    <property type="entry name" value="Guanylate_kin"/>
    <property type="match status" value="1"/>
</dbReference>
<dbReference type="RefSeq" id="WP_013630637.1">
    <property type="nucleotide sequence ID" value="NC_015174.1"/>
</dbReference>
<evidence type="ECO:0000256" key="10">
    <source>
        <dbReference type="ARBA" id="ARBA00022840"/>
    </source>
</evidence>
<dbReference type="GO" id="GO:0005524">
    <property type="term" value="F:ATP binding"/>
    <property type="evidence" value="ECO:0007669"/>
    <property type="project" value="UniProtKB-UniRule"/>
</dbReference>
<evidence type="ECO:0000256" key="7">
    <source>
        <dbReference type="ARBA" id="ARBA00022679"/>
    </source>
</evidence>
<gene>
    <name evidence="13" type="primary">gmk</name>
    <name evidence="15" type="ordered locus">Plabr_4359</name>
</gene>
<dbReference type="KEGG" id="pbs:Plabr_4359"/>
<dbReference type="PROSITE" id="PS50052">
    <property type="entry name" value="GUANYLATE_KINASE_2"/>
    <property type="match status" value="1"/>
</dbReference>
<dbReference type="GO" id="GO:0004385">
    <property type="term" value="F:GMP kinase activity"/>
    <property type="evidence" value="ECO:0007669"/>
    <property type="project" value="UniProtKB-UniRule"/>
</dbReference>
<feature type="domain" description="Guanylate kinase-like" evidence="14">
    <location>
        <begin position="18"/>
        <end position="199"/>
    </location>
</feature>
<dbReference type="PANTHER" id="PTHR23117">
    <property type="entry name" value="GUANYLATE KINASE-RELATED"/>
    <property type="match status" value="1"/>
</dbReference>
<dbReference type="FunFam" id="3.30.63.10:FF:000005">
    <property type="entry name" value="Guanylate kinase"/>
    <property type="match status" value="1"/>
</dbReference>
<dbReference type="AlphaFoldDB" id="F0SKF1"/>
<dbReference type="EC" id="2.7.4.8" evidence="4 13"/>
<protein>
    <recommendedName>
        <fullName evidence="5 13">Guanylate kinase</fullName>
        <ecNumber evidence="4 13">2.7.4.8</ecNumber>
    </recommendedName>
    <alternativeName>
        <fullName evidence="11 13">GMP kinase</fullName>
    </alternativeName>
</protein>
<dbReference type="InterPro" id="IPR017665">
    <property type="entry name" value="Guanylate_kinase"/>
</dbReference>
<dbReference type="HAMAP" id="MF_00328">
    <property type="entry name" value="Guanylate_kinase"/>
    <property type="match status" value="1"/>
</dbReference>
<dbReference type="PANTHER" id="PTHR23117:SF13">
    <property type="entry name" value="GUANYLATE KINASE"/>
    <property type="match status" value="1"/>
</dbReference>
<keyword evidence="16" id="KW-1185">Reference proteome</keyword>
<keyword evidence="6 13" id="KW-0963">Cytoplasm</keyword>
<keyword evidence="7 13" id="KW-0808">Transferase</keyword>
<dbReference type="CDD" id="cd00071">
    <property type="entry name" value="GMPK"/>
    <property type="match status" value="1"/>
</dbReference>
<keyword evidence="9 13" id="KW-0418">Kinase</keyword>
<dbReference type="InterPro" id="IPR027417">
    <property type="entry name" value="P-loop_NTPase"/>
</dbReference>
<dbReference type="NCBIfam" id="TIGR03263">
    <property type="entry name" value="guanyl_kin"/>
    <property type="match status" value="1"/>
</dbReference>
<comment type="similarity">
    <text evidence="3 13">Belongs to the guanylate kinase family.</text>
</comment>
<dbReference type="InterPro" id="IPR008145">
    <property type="entry name" value="GK/Ca_channel_bsu"/>
</dbReference>
<evidence type="ECO:0000256" key="5">
    <source>
        <dbReference type="ARBA" id="ARBA00016296"/>
    </source>
</evidence>
<organism evidence="15 16">
    <name type="scientific">Rubinisphaera brasiliensis (strain ATCC 49424 / DSM 5305 / JCM 21570 / IAM 15109 / NBRC 103401 / IFAM 1448)</name>
    <name type="common">Planctomyces brasiliensis</name>
    <dbReference type="NCBI Taxonomy" id="756272"/>
    <lineage>
        <taxon>Bacteria</taxon>
        <taxon>Pseudomonadati</taxon>
        <taxon>Planctomycetota</taxon>
        <taxon>Planctomycetia</taxon>
        <taxon>Planctomycetales</taxon>
        <taxon>Planctomycetaceae</taxon>
        <taxon>Rubinisphaera</taxon>
    </lineage>
</organism>
<name>F0SKF1_RUBBR</name>
<proteinExistence type="inferred from homology"/>
<evidence type="ECO:0000313" key="16">
    <source>
        <dbReference type="Proteomes" id="UP000006860"/>
    </source>
</evidence>
<evidence type="ECO:0000259" key="14">
    <source>
        <dbReference type="PROSITE" id="PS50052"/>
    </source>
</evidence>
<dbReference type="GO" id="GO:0005829">
    <property type="term" value="C:cytosol"/>
    <property type="evidence" value="ECO:0007669"/>
    <property type="project" value="TreeGrafter"/>
</dbReference>
<evidence type="ECO:0000256" key="9">
    <source>
        <dbReference type="ARBA" id="ARBA00022777"/>
    </source>
</evidence>
<accession>F0SKF1</accession>
<evidence type="ECO:0000256" key="4">
    <source>
        <dbReference type="ARBA" id="ARBA00012961"/>
    </source>
</evidence>
<reference evidence="16" key="1">
    <citation type="submission" date="2011-02" db="EMBL/GenBank/DDBJ databases">
        <title>The complete genome of Planctomyces brasiliensis DSM 5305.</title>
        <authorList>
            <person name="Lucas S."/>
            <person name="Copeland A."/>
            <person name="Lapidus A."/>
            <person name="Bruce D."/>
            <person name="Goodwin L."/>
            <person name="Pitluck S."/>
            <person name="Kyrpides N."/>
            <person name="Mavromatis K."/>
            <person name="Pagani I."/>
            <person name="Ivanova N."/>
            <person name="Ovchinnikova G."/>
            <person name="Lu M."/>
            <person name="Detter J.C."/>
            <person name="Han C."/>
            <person name="Land M."/>
            <person name="Hauser L."/>
            <person name="Markowitz V."/>
            <person name="Cheng J.-F."/>
            <person name="Hugenholtz P."/>
            <person name="Woyke T."/>
            <person name="Wu D."/>
            <person name="Tindall B."/>
            <person name="Pomrenke H.G."/>
            <person name="Brambilla E."/>
            <person name="Klenk H.-P."/>
            <person name="Eisen J.A."/>
        </authorList>
    </citation>
    <scope>NUCLEOTIDE SEQUENCE [LARGE SCALE GENOMIC DNA]</scope>
    <source>
        <strain evidence="16">ATCC 49424 / DSM 5305 / JCM 21570 / NBRC 103401 / IFAM 1448</strain>
    </source>
</reference>
<dbReference type="EMBL" id="CP002546">
    <property type="protein sequence ID" value="ADY61932.1"/>
    <property type="molecule type" value="Genomic_DNA"/>
</dbReference>
<sequence>MTNSPANATSAQRPETPFCIVVLSGPSGSGKTTIVSRLEAESPVPLVKSVSATTRAPRKHEVDGQDYYFLAPEEFEQRRARGEFLEYAEVFRTGCWYGTLKSELDRARKQSAWALLEIDVEGAQNVMQQYPDALTIFLTTPSVDEFERRLRARGTEEEHVIQRRLETARRELEFANRYQHQVVNDNLDRAVAEIKSIFDNKLRECCEHA</sequence>
<dbReference type="Proteomes" id="UP000006860">
    <property type="component" value="Chromosome"/>
</dbReference>
<dbReference type="STRING" id="756272.Plabr_4359"/>
<dbReference type="SUPFAM" id="SSF52540">
    <property type="entry name" value="P-loop containing nucleoside triphosphate hydrolases"/>
    <property type="match status" value="1"/>
</dbReference>
<comment type="subcellular location">
    <subcellularLocation>
        <location evidence="2 13">Cytoplasm</location>
    </subcellularLocation>
</comment>
<evidence type="ECO:0000313" key="15">
    <source>
        <dbReference type="EMBL" id="ADY61932.1"/>
    </source>
</evidence>
<evidence type="ECO:0000256" key="3">
    <source>
        <dbReference type="ARBA" id="ARBA00005790"/>
    </source>
</evidence>
<evidence type="ECO:0000256" key="2">
    <source>
        <dbReference type="ARBA" id="ARBA00004496"/>
    </source>
</evidence>
<comment type="catalytic activity">
    <reaction evidence="12 13">
        <text>GMP + ATP = GDP + ADP</text>
        <dbReference type="Rhea" id="RHEA:20780"/>
        <dbReference type="ChEBI" id="CHEBI:30616"/>
        <dbReference type="ChEBI" id="CHEBI:58115"/>
        <dbReference type="ChEBI" id="CHEBI:58189"/>
        <dbReference type="ChEBI" id="CHEBI:456216"/>
        <dbReference type="EC" id="2.7.4.8"/>
    </reaction>
</comment>
<evidence type="ECO:0000256" key="1">
    <source>
        <dbReference type="ARBA" id="ARBA00003531"/>
    </source>
</evidence>
<evidence type="ECO:0000256" key="12">
    <source>
        <dbReference type="ARBA" id="ARBA00048594"/>
    </source>
</evidence>
<dbReference type="eggNOG" id="COG0194">
    <property type="taxonomic scope" value="Bacteria"/>
</dbReference>
<dbReference type="SMART" id="SM00072">
    <property type="entry name" value="GuKc"/>
    <property type="match status" value="1"/>
</dbReference>
<dbReference type="InterPro" id="IPR008144">
    <property type="entry name" value="Guanylate_kin-like_dom"/>
</dbReference>
<dbReference type="Gene3D" id="3.40.50.300">
    <property type="entry name" value="P-loop containing nucleotide triphosphate hydrolases"/>
    <property type="match status" value="1"/>
</dbReference>
<evidence type="ECO:0000256" key="8">
    <source>
        <dbReference type="ARBA" id="ARBA00022741"/>
    </source>
</evidence>
<dbReference type="OrthoDB" id="9808150at2"/>